<dbReference type="AlphaFoldDB" id="A0A0W0G8I7"/>
<sequence>MVTADNLNLDVLDLIFCHLPQQDLPSTALVSRSFFVGAIPRLYGNIIYSSKHAKRYPRVMTPFCVIMAHPWLATHVKHIEIRVVPKLKIEATQFHSIFLSQCTAAMNMCTNLLSFKCVKPILPMFLKALQGKERLQELRVHATLTTLQAEMLSAIKSLQSLALDSASWNVIDMLPKWAPNLSPTLTNLVIYMSSDLNELILEQMLRKLPGLIGLHVVGCPKVDHHTILRLASHTPHLESLSFSTTETSNTSDAFVPELSNLRHLGLDTRYSTLSSPAPIVLSSILKLLRSASPALTSFVMRVPEVKAVGRSFIEQLVKDYAQTLKQVSFLDCGIEMDSIVHICSNCELLERLELPIPLKELIVFTAAIGRSNTLRTVVDTNAHGADHHQSLGKQNAEHLMKNVPSLNKIVSDKRVWTRRHLNEVAFENLSSHTSASYWFLPRQHD</sequence>
<gene>
    <name evidence="2" type="ORF">WG66_2547</name>
</gene>
<dbReference type="EMBL" id="LATX01000831">
    <property type="protein sequence ID" value="KTB44886.1"/>
    <property type="molecule type" value="Genomic_DNA"/>
</dbReference>
<evidence type="ECO:0000259" key="1">
    <source>
        <dbReference type="Pfam" id="PF00646"/>
    </source>
</evidence>
<dbReference type="SUPFAM" id="SSF52047">
    <property type="entry name" value="RNI-like"/>
    <property type="match status" value="1"/>
</dbReference>
<accession>A0A0W0G8I7</accession>
<comment type="caution">
    <text evidence="2">The sequence shown here is derived from an EMBL/GenBank/DDBJ whole genome shotgun (WGS) entry which is preliminary data.</text>
</comment>
<dbReference type="eggNOG" id="ENOG502SK45">
    <property type="taxonomic scope" value="Eukaryota"/>
</dbReference>
<dbReference type="InterPro" id="IPR032675">
    <property type="entry name" value="LRR_dom_sf"/>
</dbReference>
<proteinExistence type="predicted"/>
<name>A0A0W0G8I7_MONRR</name>
<dbReference type="Proteomes" id="UP000054988">
    <property type="component" value="Unassembled WGS sequence"/>
</dbReference>
<organism evidence="2 3">
    <name type="scientific">Moniliophthora roreri</name>
    <name type="common">Frosty pod rot fungus</name>
    <name type="synonym">Monilia roreri</name>
    <dbReference type="NCBI Taxonomy" id="221103"/>
    <lineage>
        <taxon>Eukaryota</taxon>
        <taxon>Fungi</taxon>
        <taxon>Dikarya</taxon>
        <taxon>Basidiomycota</taxon>
        <taxon>Agaricomycotina</taxon>
        <taxon>Agaricomycetes</taxon>
        <taxon>Agaricomycetidae</taxon>
        <taxon>Agaricales</taxon>
        <taxon>Marasmiineae</taxon>
        <taxon>Marasmiaceae</taxon>
        <taxon>Moniliophthora</taxon>
    </lineage>
</organism>
<evidence type="ECO:0000313" key="2">
    <source>
        <dbReference type="EMBL" id="KTB44886.1"/>
    </source>
</evidence>
<protein>
    <recommendedName>
        <fullName evidence="1">F-box domain-containing protein</fullName>
    </recommendedName>
</protein>
<dbReference type="Pfam" id="PF00646">
    <property type="entry name" value="F-box"/>
    <property type="match status" value="1"/>
</dbReference>
<feature type="domain" description="F-box" evidence="1">
    <location>
        <begin position="6"/>
        <end position="34"/>
    </location>
</feature>
<reference evidence="2 3" key="1">
    <citation type="submission" date="2015-12" db="EMBL/GenBank/DDBJ databases">
        <title>Draft genome sequence of Moniliophthora roreri, the causal agent of frosty pod rot of cacao.</title>
        <authorList>
            <person name="Aime M.C."/>
            <person name="Diaz-Valderrama J.R."/>
            <person name="Kijpornyongpan T."/>
            <person name="Phillips-Mora W."/>
        </authorList>
    </citation>
    <scope>NUCLEOTIDE SEQUENCE [LARGE SCALE GENOMIC DNA]</scope>
    <source>
        <strain evidence="2 3">MCA 2952</strain>
    </source>
</reference>
<dbReference type="InterPro" id="IPR001810">
    <property type="entry name" value="F-box_dom"/>
</dbReference>
<evidence type="ECO:0000313" key="3">
    <source>
        <dbReference type="Proteomes" id="UP000054988"/>
    </source>
</evidence>
<dbReference type="Gene3D" id="3.80.10.10">
    <property type="entry name" value="Ribonuclease Inhibitor"/>
    <property type="match status" value="1"/>
</dbReference>